<organism evidence="12 13">
    <name type="scientific">Diplodia seriata</name>
    <dbReference type="NCBI Taxonomy" id="420778"/>
    <lineage>
        <taxon>Eukaryota</taxon>
        <taxon>Fungi</taxon>
        <taxon>Dikarya</taxon>
        <taxon>Ascomycota</taxon>
        <taxon>Pezizomycotina</taxon>
        <taxon>Dothideomycetes</taxon>
        <taxon>Dothideomycetes incertae sedis</taxon>
        <taxon>Botryosphaeriales</taxon>
        <taxon>Botryosphaeriaceae</taxon>
        <taxon>Diplodia</taxon>
    </lineage>
</organism>
<dbReference type="SMART" id="SM00636">
    <property type="entry name" value="Glyco_18"/>
    <property type="match status" value="1"/>
</dbReference>
<evidence type="ECO:0000256" key="5">
    <source>
        <dbReference type="ARBA" id="ARBA00023024"/>
    </source>
</evidence>
<dbReference type="PROSITE" id="PS01095">
    <property type="entry name" value="GH18_1"/>
    <property type="match status" value="1"/>
</dbReference>
<dbReference type="InterPro" id="IPR011583">
    <property type="entry name" value="Chitinase_II/V-like_cat"/>
</dbReference>
<dbReference type="EMBL" id="LAQI01000124">
    <property type="protein sequence ID" value="KKY18571.1"/>
    <property type="molecule type" value="Genomic_DNA"/>
</dbReference>
<dbReference type="Gene3D" id="3.10.50.10">
    <property type="match status" value="1"/>
</dbReference>
<dbReference type="GO" id="GO:0008843">
    <property type="term" value="F:endochitinase activity"/>
    <property type="evidence" value="ECO:0007669"/>
    <property type="project" value="UniProtKB-EC"/>
</dbReference>
<dbReference type="GO" id="GO:0008061">
    <property type="term" value="F:chitin binding"/>
    <property type="evidence" value="ECO:0007669"/>
    <property type="project" value="InterPro"/>
</dbReference>
<sequence length="1641" mass="179484">MSPSGIPIDGLTHINFAFAYIEPETYKVTTMDSETPANLFQGVADVASFKSGNEDLEVFVAIGGWTFSDNDTVTQPLFGEIAADAGKRQTFANNLVAFMELYGFDGVDLDWEYPGAPDRGGKEEDTQNYVLLLQTLRETFDARPKKFGLTFTIPSSYWYLRWFDLPGMVQHASWINLMSYDLHGFWDRLNPIGSIVQGHTNLTEIKLATELLWRVGIAPAKVVLGVGFYGRSFELKDAGCTEPGCAFGGLSTAGPCTGEGGILGYFEIQDIIREEKEDADGKLVRRSSEPTYLRDEAVKYIPYDDNQWVSYDDSETFGQKVDWADEIGLGGLMIWSVDLDDDVYSALSGLTNKTLGVIETGPEAGEIDGDGKSVSQDWASQNGQECFLGDCVDEDGPADSGEINLLSVRGSDGDGGHHHCTSGWQIFCCKADRWAALIDQCGYAKCGADCDDGYEEVTSVYTSTACGTGSDGGGSPFSPPTSGTRKYCCPEPKKFTNCHWVGQGDCADNTCTNSEGEDDGSIELMTDSFGDSTSSCRWGRKKVCCCNPPADESAFLPVPLEYLFPDDELPSTSDTVKWDLQFPNGGSTTVSPDKQAFGFVLIDGASAAVSNVDKRDGSHLEFLGCESLRGTHRQTIRYVCTYTGPGSNCDAMLEKGIEGTVLKMPESCGEGTWAVAHKAELAADQSLPSHLADLSSPVMELTFDYNFGLVRRDSGDISLRVDYSNIPGYWNAVVDTPGSEKRSAERRGFGSLTWWTTKFSDLRSSGVFTYIEKTLNERLYSNTKECSGQDAYLDVVATGTLAARIKFGISIVGTIVPWSTSEAYAFFDAETDLNVNYDISALGNIKQSSTERYPLLRTRLQKTSFNHPGIVEMTPFLNAEVGLVADVDLTGNFSVGYRAHTDGYVSQAYPSGLEQAKGSALLEKADSPFSGSIRAASDGGMRISMMPEAGFEVKFNKYGTTGEMLGYNMTATTDTYAAVMLETEDRYVVSMGSDKAATSLLYAEGGTRWIDSWNADTADTSLHGAQPGAKQLAAGAPGDDDGDDPKGGPSGHKIEYDGAAALSLFKSMLSCSTKQAEICDCSDLCVVLGCDDADGDEWINARPDGAGSRRRRSIVGDLEKRADGERSFQVVNPATGRTKVIKYNDETDFPSVSEWEPIDDSRYDQAYGFADFNNCEDPTIVQNILPDIADVTPEDRYYHTDHVFEMQDLPLALGDMAAGQLRSGAAPTTPAISAQFFIDAFNQQGFLANAPALRGGDNSAIFSERLAITLGSRSNWAQFAIYEQSLNKFKAQIMALKAAMDAAKYTELVEGGDNPCVIVAVFRNMVGTFNYLNHPTVNGYLMTTLNDLRTQFQLAETAWNAAHPNDQVQLRAFWDEWIRDFLRHVVTHATNWANRAVQEAAAEWSRRPADQQPYYNDALAAMRNLVGQITDSDADFVQWLAGDKWGFLVFVTVAPAADPAQPDRGQQFPERARSAVEKIQDYVAHYLESHDEPYDERLQELMAWTVVPLPGADEPAIRAAFRSRLAALNDGRDADDVQAGRMCLVVDDVVVESVERGPALDDYQYALESNVFVKVLDVDHAPGTSQVVAAAGRRDVASNQIRYEGWIRSTPRALFGLYDYAMRSGWSYGRFFGGAEQIHDL</sequence>
<reference evidence="12 13" key="2">
    <citation type="submission" date="2015-05" db="EMBL/GenBank/DDBJ databases">
        <title>Distinctive expansion of gene families associated with plant cell wall degradation and secondary metabolism in the genomes of grapevine trunk pathogens.</title>
        <authorList>
            <person name="Lawrence D.P."/>
            <person name="Travadon R."/>
            <person name="Rolshausen P.E."/>
            <person name="Baumgartner K."/>
        </authorList>
    </citation>
    <scope>NUCLEOTIDE SEQUENCE [LARGE SCALE GENOMIC DNA]</scope>
    <source>
        <strain evidence="12">DS831</strain>
    </source>
</reference>
<evidence type="ECO:0000313" key="13">
    <source>
        <dbReference type="Proteomes" id="UP000034182"/>
    </source>
</evidence>
<comment type="similarity">
    <text evidence="2">Belongs to the glycosyl hydrolase 18 family. Chitinase class V subfamily.</text>
</comment>
<evidence type="ECO:0000256" key="7">
    <source>
        <dbReference type="ARBA" id="ARBA00023295"/>
    </source>
</evidence>
<accession>A0A0G2E894</accession>
<dbReference type="EC" id="3.2.1.14" evidence="3"/>
<dbReference type="InterPro" id="IPR001223">
    <property type="entry name" value="Glyco_hydro18_cat"/>
</dbReference>
<evidence type="ECO:0000256" key="4">
    <source>
        <dbReference type="ARBA" id="ARBA00022801"/>
    </source>
</evidence>
<comment type="caution">
    <text evidence="12">The sequence shown here is derived from an EMBL/GenBank/DDBJ whole genome shotgun (WGS) entry which is preliminary data.</text>
</comment>
<dbReference type="PANTHER" id="PTHR11177">
    <property type="entry name" value="CHITINASE"/>
    <property type="match status" value="1"/>
</dbReference>
<evidence type="ECO:0000256" key="9">
    <source>
        <dbReference type="RuleBase" id="RU000489"/>
    </source>
</evidence>
<feature type="domain" description="GH18" evidence="11">
    <location>
        <begin position="1"/>
        <end position="357"/>
    </location>
</feature>
<dbReference type="GO" id="GO:0000272">
    <property type="term" value="P:polysaccharide catabolic process"/>
    <property type="evidence" value="ECO:0007669"/>
    <property type="project" value="UniProtKB-KW"/>
</dbReference>
<dbReference type="GO" id="GO:0006032">
    <property type="term" value="P:chitin catabolic process"/>
    <property type="evidence" value="ECO:0007669"/>
    <property type="project" value="UniProtKB-KW"/>
</dbReference>
<dbReference type="Pfam" id="PF00704">
    <property type="entry name" value="Glyco_hydro_18"/>
    <property type="match status" value="1"/>
</dbReference>
<comment type="catalytic activity">
    <reaction evidence="1">
        <text>Random endo-hydrolysis of N-acetyl-beta-D-glucosaminide (1-&gt;4)-beta-linkages in chitin and chitodextrins.</text>
        <dbReference type="EC" id="3.2.1.14"/>
    </reaction>
</comment>
<keyword evidence="5" id="KW-0146">Chitin degradation</keyword>
<evidence type="ECO:0000256" key="10">
    <source>
        <dbReference type="SAM" id="MobiDB-lite"/>
    </source>
</evidence>
<evidence type="ECO:0000313" key="12">
    <source>
        <dbReference type="EMBL" id="KKY18571.1"/>
    </source>
</evidence>
<reference evidence="12 13" key="1">
    <citation type="submission" date="2015-03" db="EMBL/GenBank/DDBJ databases">
        <authorList>
            <person name="Morales-Cruz A."/>
            <person name="Amrine K.C."/>
            <person name="Cantu D."/>
        </authorList>
    </citation>
    <scope>NUCLEOTIDE SEQUENCE [LARGE SCALE GENOMIC DNA]</scope>
    <source>
        <strain evidence="12">DS831</strain>
    </source>
</reference>
<gene>
    <name evidence="12" type="ORF">UCDDS831_g05851</name>
</gene>
<name>A0A0G2E894_9PEZI</name>
<keyword evidence="7 9" id="KW-0326">Glycosidase</keyword>
<evidence type="ECO:0000256" key="8">
    <source>
        <dbReference type="ARBA" id="ARBA00023326"/>
    </source>
</evidence>
<dbReference type="PROSITE" id="PS51910">
    <property type="entry name" value="GH18_2"/>
    <property type="match status" value="1"/>
</dbReference>
<dbReference type="InterPro" id="IPR029070">
    <property type="entry name" value="Chitinase_insertion_sf"/>
</dbReference>
<dbReference type="Gene3D" id="3.20.20.80">
    <property type="entry name" value="Glycosidases"/>
    <property type="match status" value="1"/>
</dbReference>
<dbReference type="InterPro" id="IPR017853">
    <property type="entry name" value="GH"/>
</dbReference>
<evidence type="ECO:0000256" key="2">
    <source>
        <dbReference type="ARBA" id="ARBA00008682"/>
    </source>
</evidence>
<dbReference type="InterPro" id="IPR001579">
    <property type="entry name" value="Glyco_hydro_18_chit_AS"/>
</dbReference>
<keyword evidence="8" id="KW-0624">Polysaccharide degradation</keyword>
<protein>
    <recommendedName>
        <fullName evidence="3">chitinase</fullName>
        <ecNumber evidence="3">3.2.1.14</ecNumber>
    </recommendedName>
</protein>
<dbReference type="InterPro" id="IPR050314">
    <property type="entry name" value="Glycosyl_Hydrlase_18"/>
</dbReference>
<evidence type="ECO:0000256" key="3">
    <source>
        <dbReference type="ARBA" id="ARBA00012729"/>
    </source>
</evidence>
<evidence type="ECO:0000256" key="1">
    <source>
        <dbReference type="ARBA" id="ARBA00000822"/>
    </source>
</evidence>
<keyword evidence="4 9" id="KW-0378">Hydrolase</keyword>
<dbReference type="SUPFAM" id="SSF51445">
    <property type="entry name" value="(Trans)glycosidases"/>
    <property type="match status" value="1"/>
</dbReference>
<proteinExistence type="inferred from homology"/>
<dbReference type="Proteomes" id="UP000034182">
    <property type="component" value="Unassembled WGS sequence"/>
</dbReference>
<evidence type="ECO:0000256" key="6">
    <source>
        <dbReference type="ARBA" id="ARBA00023277"/>
    </source>
</evidence>
<evidence type="ECO:0000259" key="11">
    <source>
        <dbReference type="PROSITE" id="PS51910"/>
    </source>
</evidence>
<feature type="region of interest" description="Disordered" evidence="10">
    <location>
        <begin position="1020"/>
        <end position="1052"/>
    </location>
</feature>
<dbReference type="SUPFAM" id="SSF54556">
    <property type="entry name" value="Chitinase insertion domain"/>
    <property type="match status" value="1"/>
</dbReference>
<dbReference type="PANTHER" id="PTHR11177:SF397">
    <property type="entry name" value="CHITINASE"/>
    <property type="match status" value="1"/>
</dbReference>
<keyword evidence="6" id="KW-0119">Carbohydrate metabolism</keyword>